<keyword evidence="1" id="KW-0812">Transmembrane</keyword>
<evidence type="ECO:0000256" key="1">
    <source>
        <dbReference type="SAM" id="Phobius"/>
    </source>
</evidence>
<dbReference type="SUPFAM" id="SSF52540">
    <property type="entry name" value="P-loop containing nucleoside triphosphate hydrolases"/>
    <property type="match status" value="1"/>
</dbReference>
<dbReference type="PANTHER" id="PTHR36978">
    <property type="entry name" value="P-LOOP CONTAINING NUCLEOTIDE TRIPHOSPHATE HYDROLASE"/>
    <property type="match status" value="1"/>
</dbReference>
<protein>
    <recommendedName>
        <fullName evidence="4">P-loop containing nucleoside triphosphate hydrolase protein</fullName>
    </recommendedName>
</protein>
<dbReference type="OrthoDB" id="408152at2759"/>
<reference evidence="2" key="1">
    <citation type="submission" date="2021-03" db="EMBL/GenBank/DDBJ databases">
        <authorList>
            <person name="Tagirdzhanova G."/>
        </authorList>
    </citation>
    <scope>NUCLEOTIDE SEQUENCE</scope>
</reference>
<keyword evidence="3" id="KW-1185">Reference proteome</keyword>
<name>A0A8H3F6Y6_9LECA</name>
<comment type="caution">
    <text evidence="2">The sequence shown here is derived from an EMBL/GenBank/DDBJ whole genome shotgun (WGS) entry which is preliminary data.</text>
</comment>
<dbReference type="InterPro" id="IPR027417">
    <property type="entry name" value="P-loop_NTPase"/>
</dbReference>
<keyword evidence="1" id="KW-0472">Membrane</keyword>
<dbReference type="Gene3D" id="3.40.50.300">
    <property type="entry name" value="P-loop containing nucleotide triphosphate hydrolases"/>
    <property type="match status" value="1"/>
</dbReference>
<evidence type="ECO:0008006" key="4">
    <source>
        <dbReference type="Google" id="ProtNLM"/>
    </source>
</evidence>
<evidence type="ECO:0000313" key="2">
    <source>
        <dbReference type="EMBL" id="CAF9919099.1"/>
    </source>
</evidence>
<organism evidence="2 3">
    <name type="scientific">Gomphillus americanus</name>
    <dbReference type="NCBI Taxonomy" id="1940652"/>
    <lineage>
        <taxon>Eukaryota</taxon>
        <taxon>Fungi</taxon>
        <taxon>Dikarya</taxon>
        <taxon>Ascomycota</taxon>
        <taxon>Pezizomycotina</taxon>
        <taxon>Lecanoromycetes</taxon>
        <taxon>OSLEUM clade</taxon>
        <taxon>Ostropomycetidae</taxon>
        <taxon>Ostropales</taxon>
        <taxon>Graphidaceae</taxon>
        <taxon>Gomphilloideae</taxon>
        <taxon>Gomphillus</taxon>
    </lineage>
</organism>
<sequence>MDRVLDLLYWLRAPQRKRAAGKKMEVLCLGFSRQGTDSLRSALETLGYTDVYHSSVITTRQREDCAFWVPLLRRKLRSKGQPLPETINFDSVLGNSQAVTDDPANILGQELIDYYSQAKVILTGRRDTNGWYRSAQLAEQELSTWRLWLLSWFDVQLYYLWRMFALVLQAFFDHDLEEKGKVYARAHYVELEDHLKSKKQTYLEWSEDDGWEPLCRYLGKPIPNKPFPTSSNEDYTYDIEKATADLMFMAKLKQGAFFVLLMSLTWYYGTIVWFVIASIVSYMWEHGYVDPRGPNIDHDPFAAG</sequence>
<dbReference type="Pfam" id="PF17784">
    <property type="entry name" value="Sulfotransfer_4"/>
    <property type="match status" value="1"/>
</dbReference>
<gene>
    <name evidence="2" type="ORF">GOMPHAMPRED_001678</name>
</gene>
<accession>A0A8H3F6Y6</accession>
<keyword evidence="1" id="KW-1133">Transmembrane helix</keyword>
<dbReference type="InterPro" id="IPR040632">
    <property type="entry name" value="Sulfotransfer_4"/>
</dbReference>
<feature type="transmembrane region" description="Helical" evidence="1">
    <location>
        <begin position="257"/>
        <end position="284"/>
    </location>
</feature>
<dbReference type="PANTHER" id="PTHR36978:SF4">
    <property type="entry name" value="P-LOOP CONTAINING NUCLEOSIDE TRIPHOSPHATE HYDROLASE PROTEIN"/>
    <property type="match status" value="1"/>
</dbReference>
<dbReference type="EMBL" id="CAJPDQ010000014">
    <property type="protein sequence ID" value="CAF9919099.1"/>
    <property type="molecule type" value="Genomic_DNA"/>
</dbReference>
<dbReference type="Proteomes" id="UP000664169">
    <property type="component" value="Unassembled WGS sequence"/>
</dbReference>
<evidence type="ECO:0000313" key="3">
    <source>
        <dbReference type="Proteomes" id="UP000664169"/>
    </source>
</evidence>
<proteinExistence type="predicted"/>
<dbReference type="AlphaFoldDB" id="A0A8H3F6Y6"/>